<feature type="domain" description="BHLH" evidence="4">
    <location>
        <begin position="200"/>
        <end position="249"/>
    </location>
</feature>
<accession>A0ABD1YA12</accession>
<sequence length="269" mass="29702">MRILGDGDDSSPFGQEEAAAEDNNVVVTIDEEYRENPSHLDSPLAIQDFEGILGCCSIDETGDDVSCSELTYNLRLFEEDGTCCEVGSSKRGFRELEEVGSQAPFSKQLEEEHQLEAIFSCSDTSVIADAFSGDSLNPEGDGQSSEGEVYEDLDESALELQILCDDFGFEMPEEELKDCDNCSREEEEEGAGEEEEEDGGDAVSSVSARKSRRAKIQKTLKLLREVIPGGSCMDSAIVLDETINYVRLLQWQVQTLVAQRRSIFPTNDF</sequence>
<feature type="compositionally biased region" description="Acidic residues" evidence="3">
    <location>
        <begin position="185"/>
        <end position="200"/>
    </location>
</feature>
<proteinExistence type="predicted"/>
<keyword evidence="2" id="KW-0804">Transcription</keyword>
<keyword evidence="6" id="KW-1185">Reference proteome</keyword>
<evidence type="ECO:0000313" key="5">
    <source>
        <dbReference type="EMBL" id="KAL2622427.1"/>
    </source>
</evidence>
<protein>
    <recommendedName>
        <fullName evidence="4">BHLH domain-containing protein</fullName>
    </recommendedName>
</protein>
<dbReference type="PROSITE" id="PS50888">
    <property type="entry name" value="BHLH"/>
    <property type="match status" value="1"/>
</dbReference>
<feature type="region of interest" description="Disordered" evidence="3">
    <location>
        <begin position="177"/>
        <end position="208"/>
    </location>
</feature>
<feature type="region of interest" description="Disordered" evidence="3">
    <location>
        <begin position="130"/>
        <end position="151"/>
    </location>
</feature>
<dbReference type="EMBL" id="JBHFFA010000006">
    <property type="protein sequence ID" value="KAL2622427.1"/>
    <property type="molecule type" value="Genomic_DNA"/>
</dbReference>
<dbReference type="InterPro" id="IPR037546">
    <property type="entry name" value="SAC51-like"/>
</dbReference>
<gene>
    <name evidence="5" type="ORF">R1flu_002632</name>
</gene>
<evidence type="ECO:0000256" key="3">
    <source>
        <dbReference type="SAM" id="MobiDB-lite"/>
    </source>
</evidence>
<dbReference type="PANTHER" id="PTHR36066">
    <property type="entry name" value="TRANSCRIPTION FACTOR BHLH145"/>
    <property type="match status" value="1"/>
</dbReference>
<feature type="region of interest" description="Disordered" evidence="3">
    <location>
        <begin position="1"/>
        <end position="24"/>
    </location>
</feature>
<evidence type="ECO:0000256" key="1">
    <source>
        <dbReference type="ARBA" id="ARBA00023015"/>
    </source>
</evidence>
<dbReference type="Gene3D" id="4.10.280.10">
    <property type="entry name" value="Helix-loop-helix DNA-binding domain"/>
    <property type="match status" value="1"/>
</dbReference>
<evidence type="ECO:0000313" key="6">
    <source>
        <dbReference type="Proteomes" id="UP001605036"/>
    </source>
</evidence>
<comment type="caution">
    <text evidence="5">The sequence shown here is derived from an EMBL/GenBank/DDBJ whole genome shotgun (WGS) entry which is preliminary data.</text>
</comment>
<reference evidence="5 6" key="1">
    <citation type="submission" date="2024-09" db="EMBL/GenBank/DDBJ databases">
        <title>Chromosome-scale assembly of Riccia fluitans.</title>
        <authorList>
            <person name="Paukszto L."/>
            <person name="Sawicki J."/>
            <person name="Karawczyk K."/>
            <person name="Piernik-Szablinska J."/>
            <person name="Szczecinska M."/>
            <person name="Mazdziarz M."/>
        </authorList>
    </citation>
    <scope>NUCLEOTIDE SEQUENCE [LARGE SCALE GENOMIC DNA]</scope>
    <source>
        <strain evidence="5">Rf_01</strain>
        <tissue evidence="5">Aerial parts of the thallus</tissue>
    </source>
</reference>
<evidence type="ECO:0000256" key="2">
    <source>
        <dbReference type="ARBA" id="ARBA00023163"/>
    </source>
</evidence>
<dbReference type="Pfam" id="PF23173">
    <property type="entry name" value="bHLH_SAC51"/>
    <property type="match status" value="1"/>
</dbReference>
<dbReference type="InterPro" id="IPR036638">
    <property type="entry name" value="HLH_DNA-bd_sf"/>
</dbReference>
<organism evidence="5 6">
    <name type="scientific">Riccia fluitans</name>
    <dbReference type="NCBI Taxonomy" id="41844"/>
    <lineage>
        <taxon>Eukaryota</taxon>
        <taxon>Viridiplantae</taxon>
        <taxon>Streptophyta</taxon>
        <taxon>Embryophyta</taxon>
        <taxon>Marchantiophyta</taxon>
        <taxon>Marchantiopsida</taxon>
        <taxon>Marchantiidae</taxon>
        <taxon>Marchantiales</taxon>
        <taxon>Ricciaceae</taxon>
        <taxon>Riccia</taxon>
    </lineage>
</organism>
<keyword evidence="1" id="KW-0805">Transcription regulation</keyword>
<name>A0ABD1YA12_9MARC</name>
<dbReference type="AlphaFoldDB" id="A0ABD1YA12"/>
<evidence type="ECO:0000259" key="4">
    <source>
        <dbReference type="PROSITE" id="PS50888"/>
    </source>
</evidence>
<dbReference type="Proteomes" id="UP001605036">
    <property type="component" value="Unassembled WGS sequence"/>
</dbReference>
<dbReference type="SUPFAM" id="SSF47459">
    <property type="entry name" value="HLH, helix-loop-helix DNA-binding domain"/>
    <property type="match status" value="1"/>
</dbReference>
<dbReference type="PANTHER" id="PTHR36066:SF2">
    <property type="entry name" value="TRANSCRIPTION FACTOR BHLH145"/>
    <property type="match status" value="1"/>
</dbReference>
<dbReference type="InterPro" id="IPR011598">
    <property type="entry name" value="bHLH_dom"/>
</dbReference>